<dbReference type="EMBL" id="FOGW01000024">
    <property type="protein sequence ID" value="SES05161.1"/>
    <property type="molecule type" value="Genomic_DNA"/>
</dbReference>
<dbReference type="AlphaFoldDB" id="A0A1H9U7B9"/>
<dbReference type="Proteomes" id="UP000182471">
    <property type="component" value="Unassembled WGS sequence"/>
</dbReference>
<keyword evidence="2" id="KW-0732">Signal</keyword>
<keyword evidence="5" id="KW-1185">Reference proteome</keyword>
<evidence type="ECO:0000256" key="2">
    <source>
        <dbReference type="SAM" id="SignalP"/>
    </source>
</evidence>
<dbReference type="InterPro" id="IPR041183">
    <property type="entry name" value="Cyclophilin-like"/>
</dbReference>
<dbReference type="Pfam" id="PF18050">
    <property type="entry name" value="Cyclophil_like2"/>
    <property type="match status" value="1"/>
</dbReference>
<dbReference type="PROSITE" id="PS51257">
    <property type="entry name" value="PROKAR_LIPOPROTEIN"/>
    <property type="match status" value="1"/>
</dbReference>
<dbReference type="SUPFAM" id="SSF50891">
    <property type="entry name" value="Cyclophilin-like"/>
    <property type="match status" value="1"/>
</dbReference>
<feature type="compositionally biased region" description="Polar residues" evidence="1">
    <location>
        <begin position="34"/>
        <end position="45"/>
    </location>
</feature>
<feature type="compositionally biased region" description="Basic and acidic residues" evidence="1">
    <location>
        <begin position="46"/>
        <end position="57"/>
    </location>
</feature>
<accession>A0A1H9U7B9</accession>
<feature type="domain" description="Cyclophilin-like" evidence="3">
    <location>
        <begin position="69"/>
        <end position="166"/>
    </location>
</feature>
<dbReference type="Gene3D" id="2.40.100.20">
    <property type="match status" value="1"/>
</dbReference>
<evidence type="ECO:0000256" key="1">
    <source>
        <dbReference type="SAM" id="MobiDB-lite"/>
    </source>
</evidence>
<gene>
    <name evidence="4" type="ORF">SAMN02910429_01962</name>
</gene>
<protein>
    <recommendedName>
        <fullName evidence="3">Cyclophilin-like domain-containing protein</fullName>
    </recommendedName>
</protein>
<feature type="region of interest" description="Disordered" evidence="1">
    <location>
        <begin position="27"/>
        <end position="57"/>
    </location>
</feature>
<name>A0A1H9U7B9_9FIRM</name>
<dbReference type="RefSeq" id="WP_207645453.1">
    <property type="nucleotide sequence ID" value="NZ_FOGW01000024.1"/>
</dbReference>
<evidence type="ECO:0000259" key="3">
    <source>
        <dbReference type="Pfam" id="PF18050"/>
    </source>
</evidence>
<evidence type="ECO:0000313" key="4">
    <source>
        <dbReference type="EMBL" id="SES05161.1"/>
    </source>
</evidence>
<feature type="signal peptide" evidence="2">
    <location>
        <begin position="1"/>
        <end position="22"/>
    </location>
</feature>
<feature type="chain" id="PRO_5010314972" description="Cyclophilin-like domain-containing protein" evidence="2">
    <location>
        <begin position="23"/>
        <end position="180"/>
    </location>
</feature>
<reference evidence="5" key="1">
    <citation type="submission" date="2016-10" db="EMBL/GenBank/DDBJ databases">
        <authorList>
            <person name="Varghese N."/>
            <person name="Submissions S."/>
        </authorList>
    </citation>
    <scope>NUCLEOTIDE SEQUENCE [LARGE SCALE GENOMIC DNA]</scope>
    <source>
        <strain evidence="5">S1b</strain>
    </source>
</reference>
<evidence type="ECO:0000313" key="5">
    <source>
        <dbReference type="Proteomes" id="UP000182471"/>
    </source>
</evidence>
<proteinExistence type="predicted"/>
<dbReference type="InterPro" id="IPR029000">
    <property type="entry name" value="Cyclophilin-like_dom_sf"/>
</dbReference>
<sequence length="180" mass="19758">MMSKRIVATLVVFFLLLTGCKANNTGDFQEDDVSQTQSGVETNTNESKEQTKMKKTDESTLADNQIRVIVGSSSFIVNLEDNETAKALRKMLADEDLTISASNYGGFEKVCQLGKTLPRNDKQITTKAGDVMLYSGNQIVFFYGANSWSYTKIGKVEASSIEKLESVLSGSETEVILSIK</sequence>
<organism evidence="4 5">
    <name type="scientific">Lachnobacterium bovis</name>
    <dbReference type="NCBI Taxonomy" id="140626"/>
    <lineage>
        <taxon>Bacteria</taxon>
        <taxon>Bacillati</taxon>
        <taxon>Bacillota</taxon>
        <taxon>Clostridia</taxon>
        <taxon>Lachnospirales</taxon>
        <taxon>Lachnospiraceae</taxon>
        <taxon>Lachnobacterium</taxon>
    </lineage>
</organism>